<dbReference type="Gene3D" id="1.10.540.10">
    <property type="entry name" value="Acyl-CoA dehydrogenase/oxidase, N-terminal domain"/>
    <property type="match status" value="1"/>
</dbReference>
<accession>A0A6G4V3M6</accession>
<dbReference type="InterPro" id="IPR013786">
    <property type="entry name" value="AcylCoA_DH/ox_N"/>
</dbReference>
<dbReference type="EMBL" id="JAAKZY010000031">
    <property type="protein sequence ID" value="NGO08477.1"/>
    <property type="molecule type" value="Genomic_DNA"/>
</dbReference>
<evidence type="ECO:0000256" key="3">
    <source>
        <dbReference type="ARBA" id="ARBA00022630"/>
    </source>
</evidence>
<dbReference type="Pfam" id="PF02771">
    <property type="entry name" value="Acyl-CoA_dh_N"/>
    <property type="match status" value="1"/>
</dbReference>
<dbReference type="InterPro" id="IPR037069">
    <property type="entry name" value="AcylCoA_DH/ox_N_sf"/>
</dbReference>
<keyword evidence="5" id="KW-0560">Oxidoreductase</keyword>
<dbReference type="Gene3D" id="2.40.110.10">
    <property type="entry name" value="Butyryl-CoA Dehydrogenase, subunit A, domain 2"/>
    <property type="match status" value="1"/>
</dbReference>
<comment type="caution">
    <text evidence="8">The sequence shown here is derived from an EMBL/GenBank/DDBJ whole genome shotgun (WGS) entry which is preliminary data.</text>
</comment>
<keyword evidence="4" id="KW-0274">FAD</keyword>
<dbReference type="Gene3D" id="1.20.140.10">
    <property type="entry name" value="Butyryl-CoA Dehydrogenase, subunit A, domain 3"/>
    <property type="match status" value="1"/>
</dbReference>
<name>A0A6G4V3M6_9ACTN</name>
<reference evidence="8 9" key="1">
    <citation type="submission" date="2020-02" db="EMBL/GenBank/DDBJ databases">
        <title>Whole-genome analyses of novel actinobacteria.</title>
        <authorList>
            <person name="Sahin N."/>
            <person name="Gencbay T."/>
        </authorList>
    </citation>
    <scope>NUCLEOTIDE SEQUENCE [LARGE SCALE GENOMIC DNA]</scope>
    <source>
        <strain evidence="8 9">HC44</strain>
    </source>
</reference>
<feature type="domain" description="Acyl-CoA dehydrogenase/oxidase C-terminal" evidence="6">
    <location>
        <begin position="256"/>
        <end position="382"/>
    </location>
</feature>
<evidence type="ECO:0000256" key="5">
    <source>
        <dbReference type="ARBA" id="ARBA00023002"/>
    </source>
</evidence>
<evidence type="ECO:0000259" key="6">
    <source>
        <dbReference type="Pfam" id="PF00441"/>
    </source>
</evidence>
<dbReference type="InterPro" id="IPR036250">
    <property type="entry name" value="AcylCo_DH-like_C"/>
</dbReference>
<dbReference type="InterPro" id="IPR009075">
    <property type="entry name" value="AcylCo_DH/oxidase_C"/>
</dbReference>
<dbReference type="InterPro" id="IPR009100">
    <property type="entry name" value="AcylCoA_DH/oxidase_NM_dom_sf"/>
</dbReference>
<evidence type="ECO:0000256" key="2">
    <source>
        <dbReference type="ARBA" id="ARBA00009347"/>
    </source>
</evidence>
<dbReference type="RefSeq" id="WP_165258267.1">
    <property type="nucleotide sequence ID" value="NZ_JAAKZY010000031.1"/>
</dbReference>
<evidence type="ECO:0000256" key="4">
    <source>
        <dbReference type="ARBA" id="ARBA00022827"/>
    </source>
</evidence>
<dbReference type="InterPro" id="IPR046373">
    <property type="entry name" value="Acyl-CoA_Oxase/DH_mid-dom_sf"/>
</dbReference>
<evidence type="ECO:0000259" key="7">
    <source>
        <dbReference type="Pfam" id="PF02771"/>
    </source>
</evidence>
<organism evidence="8 9">
    <name type="scientific">Streptomyces scabichelini</name>
    <dbReference type="NCBI Taxonomy" id="2711217"/>
    <lineage>
        <taxon>Bacteria</taxon>
        <taxon>Bacillati</taxon>
        <taxon>Actinomycetota</taxon>
        <taxon>Actinomycetes</taxon>
        <taxon>Kitasatosporales</taxon>
        <taxon>Streptomycetaceae</taxon>
        <taxon>Streptomyces</taxon>
    </lineage>
</organism>
<comment type="cofactor">
    <cofactor evidence="1">
        <name>FAD</name>
        <dbReference type="ChEBI" id="CHEBI:57692"/>
    </cofactor>
</comment>
<keyword evidence="9" id="KW-1185">Reference proteome</keyword>
<comment type="similarity">
    <text evidence="2">Belongs to the acyl-CoA dehydrogenase family.</text>
</comment>
<dbReference type="AlphaFoldDB" id="A0A6G4V3M6"/>
<proteinExistence type="inferred from homology"/>
<dbReference type="SUPFAM" id="SSF56645">
    <property type="entry name" value="Acyl-CoA dehydrogenase NM domain-like"/>
    <property type="match status" value="1"/>
</dbReference>
<dbReference type="SUPFAM" id="SSF47203">
    <property type="entry name" value="Acyl-CoA dehydrogenase C-terminal domain-like"/>
    <property type="match status" value="1"/>
</dbReference>
<dbReference type="PANTHER" id="PTHR43884">
    <property type="entry name" value="ACYL-COA DEHYDROGENASE"/>
    <property type="match status" value="1"/>
</dbReference>
<feature type="domain" description="Acyl-CoA dehydrogenase/oxidase N-terminal" evidence="7">
    <location>
        <begin position="6"/>
        <end position="120"/>
    </location>
</feature>
<dbReference type="Pfam" id="PF00441">
    <property type="entry name" value="Acyl-CoA_dh_1"/>
    <property type="match status" value="1"/>
</dbReference>
<evidence type="ECO:0000256" key="1">
    <source>
        <dbReference type="ARBA" id="ARBA00001974"/>
    </source>
</evidence>
<gene>
    <name evidence="8" type="ORF">G5C60_12810</name>
</gene>
<dbReference type="PANTHER" id="PTHR43884:SF20">
    <property type="entry name" value="ACYL-COA DEHYDROGENASE FADE28"/>
    <property type="match status" value="1"/>
</dbReference>
<dbReference type="GO" id="GO:0050660">
    <property type="term" value="F:flavin adenine dinucleotide binding"/>
    <property type="evidence" value="ECO:0007669"/>
    <property type="project" value="InterPro"/>
</dbReference>
<evidence type="ECO:0000313" key="9">
    <source>
        <dbReference type="Proteomes" id="UP000472335"/>
    </source>
</evidence>
<evidence type="ECO:0000313" key="8">
    <source>
        <dbReference type="EMBL" id="NGO08477.1"/>
    </source>
</evidence>
<protein>
    <submittedName>
        <fullName evidence="8">Acyl-CoA/acyl-ACP dehydrogenase</fullName>
    </submittedName>
</protein>
<dbReference type="GO" id="GO:0003995">
    <property type="term" value="F:acyl-CoA dehydrogenase activity"/>
    <property type="evidence" value="ECO:0007669"/>
    <property type="project" value="TreeGrafter"/>
</dbReference>
<keyword evidence="3" id="KW-0285">Flavoprotein</keyword>
<dbReference type="Proteomes" id="UP000472335">
    <property type="component" value="Unassembled WGS sequence"/>
</dbReference>
<sequence length="399" mass="41589">MDARFTAEQDEIRRTLRELLLKRCGPEEVRAAVGTTDGYDPALWDALAGQLGLPDLALPEAYGGVGGCSMTELALASEELGRTLAPSPLLATAVLSAPLLLALGTETQRATLLPRLSSGELTAALAVPGACLTAALGLTGDNHGDWAGGGRAGGVQAKRSEGGAWRLYGQVDQVLDGHSAGLLIVAAHAGGFARSRTLLFLVREGGDGLVRVRQTSLDETRPQARIQLRDVEAELLGDESADVAGALAGIGDAAAAVLATEAVGAADRVLERTVEYVKQREQFGRAIGSFQAVKHRLADLYVQVQAARSAAYYAAWATAAPSGGERVGGLALAQALEALRATASEGVQLHGGIGFTWEHEAHLYFKRAAGDELLFGPVHRLRAYAAEEARLFGGGEVAV</sequence>